<dbReference type="NCBIfam" id="NF005710">
    <property type="entry name" value="PRK07522.1"/>
    <property type="match status" value="1"/>
</dbReference>
<evidence type="ECO:0000259" key="11">
    <source>
        <dbReference type="Pfam" id="PF07687"/>
    </source>
</evidence>
<keyword evidence="7" id="KW-0378">Hydrolase</keyword>
<evidence type="ECO:0000256" key="7">
    <source>
        <dbReference type="ARBA" id="ARBA00022801"/>
    </source>
</evidence>
<keyword evidence="8" id="KW-0862">Zinc</keyword>
<evidence type="ECO:0000256" key="10">
    <source>
        <dbReference type="SAM" id="SignalP"/>
    </source>
</evidence>
<dbReference type="RefSeq" id="WP_110377300.1">
    <property type="nucleotide sequence ID" value="NZ_JAHBRY010000002.1"/>
</dbReference>
<feature type="domain" description="Peptidase M20 dimerisation" evidence="11">
    <location>
        <begin position="178"/>
        <end position="286"/>
    </location>
</feature>
<name>A0A2V3TXY2_9HYPH</name>
<protein>
    <submittedName>
        <fullName evidence="12">Acetylornithine deacetylase</fullName>
    </submittedName>
</protein>
<dbReference type="Pfam" id="PF01546">
    <property type="entry name" value="Peptidase_M20"/>
    <property type="match status" value="1"/>
</dbReference>
<keyword evidence="9" id="KW-0170">Cobalt</keyword>
<evidence type="ECO:0000256" key="9">
    <source>
        <dbReference type="ARBA" id="ARBA00023285"/>
    </source>
</evidence>
<reference evidence="12 13" key="1">
    <citation type="submission" date="2018-05" db="EMBL/GenBank/DDBJ databases">
        <title>Genomic Encyclopedia of Type Strains, Phase IV (KMG-IV): sequencing the most valuable type-strain genomes for metagenomic binning, comparative biology and taxonomic classification.</title>
        <authorList>
            <person name="Goeker M."/>
        </authorList>
    </citation>
    <scope>NUCLEOTIDE SEQUENCE [LARGE SCALE GENOMIC DNA]</scope>
    <source>
        <strain evidence="12 13">DSM 6462</strain>
    </source>
</reference>
<dbReference type="InterPro" id="IPR010169">
    <property type="entry name" value="AcOrn-deacetyl"/>
</dbReference>
<evidence type="ECO:0000256" key="2">
    <source>
        <dbReference type="ARBA" id="ARBA00005691"/>
    </source>
</evidence>
<keyword evidence="5" id="KW-0028">Amino-acid biosynthesis</keyword>
<dbReference type="Proteomes" id="UP000248021">
    <property type="component" value="Unassembled WGS sequence"/>
</dbReference>
<evidence type="ECO:0000256" key="4">
    <source>
        <dbReference type="ARBA" id="ARBA00022571"/>
    </source>
</evidence>
<dbReference type="NCBIfam" id="TIGR01892">
    <property type="entry name" value="AcOrn-deacetyl"/>
    <property type="match status" value="1"/>
</dbReference>
<evidence type="ECO:0000256" key="1">
    <source>
        <dbReference type="ARBA" id="ARBA00001947"/>
    </source>
</evidence>
<feature type="signal peptide" evidence="10">
    <location>
        <begin position="1"/>
        <end position="26"/>
    </location>
</feature>
<dbReference type="EMBL" id="QJJK01000012">
    <property type="protein sequence ID" value="PXW54054.1"/>
    <property type="molecule type" value="Genomic_DNA"/>
</dbReference>
<dbReference type="Pfam" id="PF07687">
    <property type="entry name" value="M20_dimer"/>
    <property type="match status" value="1"/>
</dbReference>
<evidence type="ECO:0000313" key="13">
    <source>
        <dbReference type="Proteomes" id="UP000248021"/>
    </source>
</evidence>
<dbReference type="PROSITE" id="PS00759">
    <property type="entry name" value="ARGE_DAPE_CPG2_2"/>
    <property type="match status" value="1"/>
</dbReference>
<accession>A0A2V3TXY2</accession>
<gene>
    <name evidence="12" type="ORF">C7450_11283</name>
</gene>
<dbReference type="GO" id="GO:0006526">
    <property type="term" value="P:L-arginine biosynthetic process"/>
    <property type="evidence" value="ECO:0007669"/>
    <property type="project" value="UniProtKB-KW"/>
</dbReference>
<keyword evidence="13" id="KW-1185">Reference proteome</keyword>
<keyword evidence="10" id="KW-0732">Signal</keyword>
<evidence type="ECO:0000313" key="12">
    <source>
        <dbReference type="EMBL" id="PXW54054.1"/>
    </source>
</evidence>
<dbReference type="InterPro" id="IPR050072">
    <property type="entry name" value="Peptidase_M20A"/>
</dbReference>
<comment type="similarity">
    <text evidence="2">Belongs to the peptidase M20A family. ArgE subfamily.</text>
</comment>
<sequence>MSAPPAAPLSAKAALARLIAFPTVSAASNLDLLDWVETTLAPLGARFRRFPSPDGTKANLFASIGPDAPGGLVLSGHTDVVPTAGQDWSGDPFVMREDNGRLIGRGATDMKGFLACCIAAAQSVATLPLVKPLHLAFSYDEEVGCTGVWPMAEWLGGSGLSPQLAVIGEPSSLQVIDAHKGGLIGWTTVTGKPGHSSQPDRYVNAVMVAGELIAFINGLRREFAAGGRHEGLDPPYSTIQVNIINGGLHGNIVAESCRFFWEMRVIPGVDAHDVLARIEDFARVTLEPAMKAIDPGCGIAFEVQAHIPPLAPNADRGAETMLMDLVGQTTPLKVPYGTEAGIFQRFGTPAVVCGPGDIAQAHQPDEFIEEAELEHCVALITRLAEERLCSVT</sequence>
<keyword evidence="3" id="KW-0963">Cytoplasm</keyword>
<dbReference type="GO" id="GO:0046872">
    <property type="term" value="F:metal ion binding"/>
    <property type="evidence" value="ECO:0007669"/>
    <property type="project" value="UniProtKB-KW"/>
</dbReference>
<dbReference type="Gene3D" id="3.40.630.10">
    <property type="entry name" value="Zn peptidases"/>
    <property type="match status" value="1"/>
</dbReference>
<evidence type="ECO:0000256" key="8">
    <source>
        <dbReference type="ARBA" id="ARBA00022833"/>
    </source>
</evidence>
<dbReference type="SUPFAM" id="SSF55031">
    <property type="entry name" value="Bacterial exopeptidase dimerisation domain"/>
    <property type="match status" value="1"/>
</dbReference>
<dbReference type="CDD" id="cd03894">
    <property type="entry name" value="M20_ArgE"/>
    <property type="match status" value="1"/>
</dbReference>
<keyword evidence="4" id="KW-0055">Arginine biosynthesis</keyword>
<proteinExistence type="inferred from homology"/>
<evidence type="ECO:0000256" key="3">
    <source>
        <dbReference type="ARBA" id="ARBA00022490"/>
    </source>
</evidence>
<dbReference type="Gene3D" id="3.30.70.360">
    <property type="match status" value="1"/>
</dbReference>
<dbReference type="SUPFAM" id="SSF53187">
    <property type="entry name" value="Zn-dependent exopeptidases"/>
    <property type="match status" value="1"/>
</dbReference>
<dbReference type="InterPro" id="IPR011650">
    <property type="entry name" value="Peptidase_M20_dimer"/>
</dbReference>
<comment type="caution">
    <text evidence="12">The sequence shown here is derived from an EMBL/GenBank/DDBJ whole genome shotgun (WGS) entry which is preliminary data.</text>
</comment>
<organism evidence="12 13">
    <name type="scientific">Chelatococcus asaccharovorans</name>
    <dbReference type="NCBI Taxonomy" id="28210"/>
    <lineage>
        <taxon>Bacteria</taxon>
        <taxon>Pseudomonadati</taxon>
        <taxon>Pseudomonadota</taxon>
        <taxon>Alphaproteobacteria</taxon>
        <taxon>Hyphomicrobiales</taxon>
        <taxon>Chelatococcaceae</taxon>
        <taxon>Chelatococcus</taxon>
    </lineage>
</organism>
<keyword evidence="6" id="KW-0479">Metal-binding</keyword>
<dbReference type="OrthoDB" id="9809784at2"/>
<dbReference type="PANTHER" id="PTHR43808:SF31">
    <property type="entry name" value="N-ACETYL-L-CITRULLINE DEACETYLASE"/>
    <property type="match status" value="1"/>
</dbReference>
<dbReference type="InterPro" id="IPR036264">
    <property type="entry name" value="Bact_exopeptidase_dim_dom"/>
</dbReference>
<dbReference type="PANTHER" id="PTHR43808">
    <property type="entry name" value="ACETYLORNITHINE DEACETYLASE"/>
    <property type="match status" value="1"/>
</dbReference>
<dbReference type="GO" id="GO:0008777">
    <property type="term" value="F:acetylornithine deacetylase activity"/>
    <property type="evidence" value="ECO:0007669"/>
    <property type="project" value="TreeGrafter"/>
</dbReference>
<feature type="chain" id="PRO_5016102934" evidence="10">
    <location>
        <begin position="27"/>
        <end position="392"/>
    </location>
</feature>
<evidence type="ECO:0000256" key="6">
    <source>
        <dbReference type="ARBA" id="ARBA00022723"/>
    </source>
</evidence>
<dbReference type="AlphaFoldDB" id="A0A2V3TXY2"/>
<dbReference type="InterPro" id="IPR001261">
    <property type="entry name" value="ArgE/DapE_CS"/>
</dbReference>
<comment type="cofactor">
    <cofactor evidence="1">
        <name>Zn(2+)</name>
        <dbReference type="ChEBI" id="CHEBI:29105"/>
    </cofactor>
</comment>
<dbReference type="InterPro" id="IPR002933">
    <property type="entry name" value="Peptidase_M20"/>
</dbReference>
<evidence type="ECO:0000256" key="5">
    <source>
        <dbReference type="ARBA" id="ARBA00022605"/>
    </source>
</evidence>